<proteinExistence type="inferred from homology"/>
<dbReference type="EMBL" id="CM018216">
    <property type="protein sequence ID" value="KAB2039708.1"/>
    <property type="molecule type" value="Genomic_DNA"/>
</dbReference>
<keyword evidence="8 12" id="KW-1133">Transmembrane helix</keyword>
<dbReference type="PANTHER" id="PTHR48061:SF2">
    <property type="entry name" value="RECEPTOR LIKE PROTEIN 30-LIKE"/>
    <property type="match status" value="1"/>
</dbReference>
<keyword evidence="3" id="KW-1003">Cell membrane</keyword>
<evidence type="ECO:0000256" key="5">
    <source>
        <dbReference type="ARBA" id="ARBA00022692"/>
    </source>
</evidence>
<dbReference type="SUPFAM" id="SSF52058">
    <property type="entry name" value="L domain-like"/>
    <property type="match status" value="3"/>
</dbReference>
<keyword evidence="4" id="KW-0433">Leucine-rich repeat</keyword>
<dbReference type="GO" id="GO:0005886">
    <property type="term" value="C:plasma membrane"/>
    <property type="evidence" value="ECO:0007669"/>
    <property type="project" value="UniProtKB-SubCell"/>
</dbReference>
<gene>
    <name evidence="14" type="ORF">ES319_D02G028900v1</name>
</gene>
<dbReference type="InterPro" id="IPR001611">
    <property type="entry name" value="Leu-rich_rpt"/>
</dbReference>
<evidence type="ECO:0000256" key="2">
    <source>
        <dbReference type="ARBA" id="ARBA00009592"/>
    </source>
</evidence>
<evidence type="ECO:0000256" key="11">
    <source>
        <dbReference type="ARBA" id="ARBA00023180"/>
    </source>
</evidence>
<dbReference type="FunFam" id="3.80.10.10:FF:000041">
    <property type="entry name" value="LRR receptor-like serine/threonine-protein kinase ERECTA"/>
    <property type="match status" value="1"/>
</dbReference>
<keyword evidence="11" id="KW-0325">Glycoprotein</keyword>
<dbReference type="PANTHER" id="PTHR48061">
    <property type="entry name" value="LEUCINE-RICH REPEAT RECEPTOR PROTEIN KINASE EMS1-LIKE-RELATED"/>
    <property type="match status" value="1"/>
</dbReference>
<evidence type="ECO:0000256" key="6">
    <source>
        <dbReference type="ARBA" id="ARBA00022729"/>
    </source>
</evidence>
<evidence type="ECO:0000313" key="14">
    <source>
        <dbReference type="EMBL" id="KAB2039708.1"/>
    </source>
</evidence>
<keyword evidence="15" id="KW-1185">Reference proteome</keyword>
<protein>
    <recommendedName>
        <fullName evidence="13">Leucine-rich repeat-containing N-terminal plant-type domain-containing protein</fullName>
    </recommendedName>
</protein>
<dbReference type="FunFam" id="3.80.10.10:FF:000111">
    <property type="entry name" value="LRR receptor-like serine/threonine-protein kinase ERECTA"/>
    <property type="match status" value="1"/>
</dbReference>
<keyword evidence="6" id="KW-0732">Signal</keyword>
<dbReference type="InterPro" id="IPR046956">
    <property type="entry name" value="RLP23-like"/>
</dbReference>
<dbReference type="Proteomes" id="UP000327439">
    <property type="component" value="Chromosome D02"/>
</dbReference>
<evidence type="ECO:0000256" key="12">
    <source>
        <dbReference type="SAM" id="Phobius"/>
    </source>
</evidence>
<organism evidence="14 15">
    <name type="scientific">Gossypium barbadense</name>
    <name type="common">Sea Island cotton</name>
    <name type="synonym">Hibiscus barbadensis</name>
    <dbReference type="NCBI Taxonomy" id="3634"/>
    <lineage>
        <taxon>Eukaryota</taxon>
        <taxon>Viridiplantae</taxon>
        <taxon>Streptophyta</taxon>
        <taxon>Embryophyta</taxon>
        <taxon>Tracheophyta</taxon>
        <taxon>Spermatophyta</taxon>
        <taxon>Magnoliopsida</taxon>
        <taxon>eudicotyledons</taxon>
        <taxon>Gunneridae</taxon>
        <taxon>Pentapetalae</taxon>
        <taxon>rosids</taxon>
        <taxon>malvids</taxon>
        <taxon>Malvales</taxon>
        <taxon>Malvaceae</taxon>
        <taxon>Malvoideae</taxon>
        <taxon>Gossypium</taxon>
    </lineage>
</organism>
<dbReference type="SUPFAM" id="SSF52047">
    <property type="entry name" value="RNI-like"/>
    <property type="match status" value="1"/>
</dbReference>
<dbReference type="Gene3D" id="3.80.10.10">
    <property type="entry name" value="Ribonuclease Inhibitor"/>
    <property type="match status" value="3"/>
</dbReference>
<dbReference type="OrthoDB" id="442066at2759"/>
<comment type="subcellular location">
    <subcellularLocation>
        <location evidence="1">Cell membrane</location>
        <topology evidence="1">Single-pass type I membrane protein</topology>
    </subcellularLocation>
</comment>
<feature type="transmembrane region" description="Helical" evidence="12">
    <location>
        <begin position="1113"/>
        <end position="1133"/>
    </location>
</feature>
<evidence type="ECO:0000256" key="10">
    <source>
        <dbReference type="ARBA" id="ARBA00023170"/>
    </source>
</evidence>
<comment type="similarity">
    <text evidence="2">Belongs to the RLP family.</text>
</comment>
<sequence>MPNMKTTHLCINKLYAKHNPSSHPTNMNTLHFLISLFLFSCFLSLVLSFSPPQSHLPKQCLDDQRAPLLQLQHHLYYAPHFTFSSEFDLWDVNTDCCSWEGVTCDAYGHVVGIDLSYKNLSGSFHPIFNLHRLQRLNLAGNNFNTTLFSYGFDKLQNLTHLNLSSSCFHGQIPMNISHLTRLVSLNLSYQDDCYWRNGYDYNSATLKLEKPNFKTFIKNLKFLTELYLDGVDISTQSTKWCETTSLVLPNLHVLSLSSCGLKGPLCSSLSRLSFLSKLILDWNPISYLPPNFLEISSRLVSLSLRNCNLSGHFPTENLLSPKMQSIDISDNDQLMGQLPEFSSNNSLQSLSLSYTNFSEKLPQSIGNLKFLTNLELDDCNFFGPIPSSIANLSHLVNLYLGGNKLSGSIHSSLFTLPSLKILYLGENQLVGKIDEFPNASSSLIQELYIGNNYLKGTIPKSILQLPRLEWLYIRDNSFSSMKLDMFVQLKNLKGLYLSNVSLLIDSDNGSLTFPQLESLGLKSCNLTEFPEFIKRQDKLVDLYLSSNHIHGVVPNLLWKSSLSWVDLSFNMIDFPKQLPLNDANFSFPMLKVLHLRSCNISAFPEFIKTQDKLVVLDLSNNHIHGVVPNWLWNSTLLRLANNHLSSLEQLLPNQSSNFSQGPFSFDASSNNLSGPIPNWLCKMSRLGRFDVSYNSLSGPIPNCLGNMSALYSLDLQGNNFSGMMPKFSKATQLSFLKVSENRLEGKLPRSLAECTQLEVLDVGSNKMNDTFPFWLEKLPYLTVLILRENRFYGQIKHFKHKSVFPTLDVLDIASNQFSGELSIDFLQPTRLRSLKIGGNKLEGKLSRSLANCTALEVLDLGNNMVHDTFPFWLEKLPSLKVLVLRANRFYGTISKIDTKRGFPKLRILDIASNNFSGDLSIEFLQSLKAMAEMTNDEKATLDYIGENYYQDSVTIVNRGIEMLYQKVLTILTCLDLSNNSFHGRIPEEIQMLRSLRVINLSNNGFSGEIPLALENLKDLESLDLSQNELSGKIPAQLTSLTFLAALNLSCNQLEGSIPQSNQFITFTNDSYRGNPKLCGLPLSRKCNEVSLPMPPPPGEGEDSWLNALSTWKIALIGYASGLVVGLCIGYTVLNELGNKWVDKFKKCGKRNSRRYR</sequence>
<dbReference type="InterPro" id="IPR032675">
    <property type="entry name" value="LRR_dom_sf"/>
</dbReference>
<dbReference type="PRINTS" id="PR00019">
    <property type="entry name" value="LEURICHRPT"/>
</dbReference>
<evidence type="ECO:0000313" key="15">
    <source>
        <dbReference type="Proteomes" id="UP000327439"/>
    </source>
</evidence>
<evidence type="ECO:0000256" key="9">
    <source>
        <dbReference type="ARBA" id="ARBA00023136"/>
    </source>
</evidence>
<evidence type="ECO:0000256" key="4">
    <source>
        <dbReference type="ARBA" id="ARBA00022614"/>
    </source>
</evidence>
<reference evidence="15" key="1">
    <citation type="journal article" date="2020" name="Nat. Genet.">
        <title>Genomic diversifications of five Gossypium allopolyploid species and their impact on cotton improvement.</title>
        <authorList>
            <person name="Chen Z.J."/>
            <person name="Sreedasyam A."/>
            <person name="Ando A."/>
            <person name="Song Q."/>
            <person name="De Santiago L.M."/>
            <person name="Hulse-Kemp A.M."/>
            <person name="Ding M."/>
            <person name="Ye W."/>
            <person name="Kirkbride R.C."/>
            <person name="Jenkins J."/>
            <person name="Plott C."/>
            <person name="Lovell J."/>
            <person name="Lin Y.M."/>
            <person name="Vaughn R."/>
            <person name="Liu B."/>
            <person name="Simpson S."/>
            <person name="Scheffler B.E."/>
            <person name="Wen L."/>
            <person name="Saski C.A."/>
            <person name="Grover C.E."/>
            <person name="Hu G."/>
            <person name="Conover J.L."/>
            <person name="Carlson J.W."/>
            <person name="Shu S."/>
            <person name="Boston L.B."/>
            <person name="Williams M."/>
            <person name="Peterson D.G."/>
            <person name="McGee K."/>
            <person name="Jones D.C."/>
            <person name="Wendel J.F."/>
            <person name="Stelly D.M."/>
            <person name="Grimwood J."/>
            <person name="Schmutz J."/>
        </authorList>
    </citation>
    <scope>NUCLEOTIDE SEQUENCE [LARGE SCALE GENOMIC DNA]</scope>
    <source>
        <strain evidence="15">cv. 3-79</strain>
    </source>
</reference>
<accession>A0A5J5S9R5</accession>
<keyword evidence="9 12" id="KW-0472">Membrane</keyword>
<dbReference type="SMART" id="SM00369">
    <property type="entry name" value="LRR_TYP"/>
    <property type="match status" value="12"/>
</dbReference>
<dbReference type="FunFam" id="3.80.10.10:FF:000095">
    <property type="entry name" value="LRR receptor-like serine/threonine-protein kinase GSO1"/>
    <property type="match status" value="1"/>
</dbReference>
<feature type="domain" description="Leucine-rich repeat-containing N-terminal plant-type" evidence="13">
    <location>
        <begin position="62"/>
        <end position="105"/>
    </location>
</feature>
<dbReference type="AlphaFoldDB" id="A0A5J5S9R5"/>
<dbReference type="Pfam" id="PF00560">
    <property type="entry name" value="LRR_1"/>
    <property type="match status" value="7"/>
</dbReference>
<dbReference type="Pfam" id="PF08263">
    <property type="entry name" value="LRRNT_2"/>
    <property type="match status" value="1"/>
</dbReference>
<dbReference type="InterPro" id="IPR003591">
    <property type="entry name" value="Leu-rich_rpt_typical-subtyp"/>
</dbReference>
<keyword evidence="5 12" id="KW-0812">Transmembrane</keyword>
<name>A0A5J5S9R5_GOSBA</name>
<evidence type="ECO:0000256" key="3">
    <source>
        <dbReference type="ARBA" id="ARBA00022475"/>
    </source>
</evidence>
<keyword evidence="7" id="KW-0677">Repeat</keyword>
<evidence type="ECO:0000259" key="13">
    <source>
        <dbReference type="Pfam" id="PF08263"/>
    </source>
</evidence>
<keyword evidence="10" id="KW-0675">Receptor</keyword>
<dbReference type="Pfam" id="PF13855">
    <property type="entry name" value="LRR_8"/>
    <property type="match status" value="2"/>
</dbReference>
<dbReference type="InterPro" id="IPR013210">
    <property type="entry name" value="LRR_N_plant-typ"/>
</dbReference>
<evidence type="ECO:0000256" key="1">
    <source>
        <dbReference type="ARBA" id="ARBA00004251"/>
    </source>
</evidence>
<evidence type="ECO:0000256" key="7">
    <source>
        <dbReference type="ARBA" id="ARBA00022737"/>
    </source>
</evidence>
<evidence type="ECO:0000256" key="8">
    <source>
        <dbReference type="ARBA" id="ARBA00022989"/>
    </source>
</evidence>